<comment type="caution">
    <text evidence="2">The sequence shown here is derived from an EMBL/GenBank/DDBJ whole genome shotgun (WGS) entry which is preliminary data.</text>
</comment>
<dbReference type="InterPro" id="IPR009875">
    <property type="entry name" value="PilZ_domain"/>
</dbReference>
<proteinExistence type="predicted"/>
<dbReference type="Proteomes" id="UP000231203">
    <property type="component" value="Unassembled WGS sequence"/>
</dbReference>
<evidence type="ECO:0000313" key="2">
    <source>
        <dbReference type="EMBL" id="PIE62639.1"/>
    </source>
</evidence>
<reference evidence="2 3" key="1">
    <citation type="submission" date="2017-10" db="EMBL/GenBank/DDBJ databases">
        <title>Novel microbial diversity and functional potential in the marine mammal oral microbiome.</title>
        <authorList>
            <person name="Dudek N.K."/>
            <person name="Sun C.L."/>
            <person name="Burstein D."/>
            <person name="Kantor R.S."/>
            <person name="Aliaga Goltsman D.S."/>
            <person name="Bik E.M."/>
            <person name="Thomas B.C."/>
            <person name="Banfield J.F."/>
            <person name="Relman D.A."/>
        </authorList>
    </citation>
    <scope>NUCLEOTIDE SEQUENCE [LARGE SCALE GENOMIC DNA]</scope>
    <source>
        <strain evidence="2">DOLJORAL78_47_202</strain>
    </source>
</reference>
<organism evidence="2 3">
    <name type="scientific">Desulfobacter postgatei</name>
    <dbReference type="NCBI Taxonomy" id="2293"/>
    <lineage>
        <taxon>Bacteria</taxon>
        <taxon>Pseudomonadati</taxon>
        <taxon>Thermodesulfobacteriota</taxon>
        <taxon>Desulfobacteria</taxon>
        <taxon>Desulfobacterales</taxon>
        <taxon>Desulfobacteraceae</taxon>
        <taxon>Desulfobacter</taxon>
    </lineage>
</organism>
<dbReference type="GO" id="GO:0035438">
    <property type="term" value="F:cyclic-di-GMP binding"/>
    <property type="evidence" value="ECO:0007669"/>
    <property type="project" value="InterPro"/>
</dbReference>
<gene>
    <name evidence="2" type="ORF">CSA25_04035</name>
</gene>
<dbReference type="SUPFAM" id="SSF141371">
    <property type="entry name" value="PilZ domain-like"/>
    <property type="match status" value="1"/>
</dbReference>
<dbReference type="Pfam" id="PF07238">
    <property type="entry name" value="PilZ"/>
    <property type="match status" value="1"/>
</dbReference>
<evidence type="ECO:0000259" key="1">
    <source>
        <dbReference type="Pfam" id="PF07238"/>
    </source>
</evidence>
<protein>
    <submittedName>
        <fullName evidence="2">Pilus assembly protein PilZ</fullName>
    </submittedName>
</protein>
<dbReference type="EMBL" id="PDTI01000035">
    <property type="protein sequence ID" value="PIE62639.1"/>
    <property type="molecule type" value="Genomic_DNA"/>
</dbReference>
<dbReference type="AlphaFoldDB" id="A0A2G6MSQ5"/>
<evidence type="ECO:0000313" key="3">
    <source>
        <dbReference type="Proteomes" id="UP000231203"/>
    </source>
</evidence>
<accession>A0A2G6MSQ5</accession>
<name>A0A2G6MSQ5_9BACT</name>
<dbReference type="Gene3D" id="2.40.10.220">
    <property type="entry name" value="predicted glycosyltransferase like domains"/>
    <property type="match status" value="1"/>
</dbReference>
<sequence length="117" mass="13191">MGISDKDDRRKYSRVAFTTKIETHMLDESGKNVQFVSNSKDLSQRGVFVKTDKRPSLNTACRVTVYLSGGIDDLELNIQGRIVRHTDAGFGVAFESMEVETYTHLKTLVLYNIEGND</sequence>
<feature type="domain" description="PilZ" evidence="1">
    <location>
        <begin position="8"/>
        <end position="109"/>
    </location>
</feature>